<organism evidence="2 3">
    <name type="scientific">Anaerovibrio slackiae</name>
    <dbReference type="NCBI Taxonomy" id="2652309"/>
    <lineage>
        <taxon>Bacteria</taxon>
        <taxon>Bacillati</taxon>
        <taxon>Bacillota</taxon>
        <taxon>Negativicutes</taxon>
        <taxon>Selenomonadales</taxon>
        <taxon>Selenomonadaceae</taxon>
        <taxon>Anaerovibrio</taxon>
    </lineage>
</organism>
<accession>A0A6I2UH86</accession>
<dbReference type="GO" id="GO:0003677">
    <property type="term" value="F:DNA binding"/>
    <property type="evidence" value="ECO:0007669"/>
    <property type="project" value="InterPro"/>
</dbReference>
<dbReference type="SMART" id="SM00530">
    <property type="entry name" value="HTH_XRE"/>
    <property type="match status" value="1"/>
</dbReference>
<evidence type="ECO:0000313" key="3">
    <source>
        <dbReference type="Proteomes" id="UP000433181"/>
    </source>
</evidence>
<evidence type="ECO:0000259" key="1">
    <source>
        <dbReference type="PROSITE" id="PS50943"/>
    </source>
</evidence>
<dbReference type="EMBL" id="VUNR01000013">
    <property type="protein sequence ID" value="MSU08864.1"/>
    <property type="molecule type" value="Genomic_DNA"/>
</dbReference>
<dbReference type="Pfam" id="PF01381">
    <property type="entry name" value="HTH_3"/>
    <property type="match status" value="1"/>
</dbReference>
<comment type="caution">
    <text evidence="2">The sequence shown here is derived from an EMBL/GenBank/DDBJ whole genome shotgun (WGS) entry which is preliminary data.</text>
</comment>
<dbReference type="PROSITE" id="PS50943">
    <property type="entry name" value="HTH_CROC1"/>
    <property type="match status" value="1"/>
</dbReference>
<dbReference type="SUPFAM" id="SSF47413">
    <property type="entry name" value="lambda repressor-like DNA-binding domains"/>
    <property type="match status" value="1"/>
</dbReference>
<dbReference type="GeneID" id="96778798"/>
<dbReference type="Gene3D" id="1.10.260.40">
    <property type="entry name" value="lambda repressor-like DNA-binding domains"/>
    <property type="match status" value="1"/>
</dbReference>
<dbReference type="RefSeq" id="WP_154407028.1">
    <property type="nucleotide sequence ID" value="NZ_VUNR01000013.1"/>
</dbReference>
<sequence>MPVHENIRMIREAKGVSKTFVAKGLGMSLQGYRYIEDGSVKLDVERMKVIARLLGEDSAVFLNDKLTKSVIDKMNTAVFGA</sequence>
<dbReference type="Proteomes" id="UP000433181">
    <property type="component" value="Unassembled WGS sequence"/>
</dbReference>
<dbReference type="CDD" id="cd00093">
    <property type="entry name" value="HTH_XRE"/>
    <property type="match status" value="1"/>
</dbReference>
<dbReference type="InterPro" id="IPR010982">
    <property type="entry name" value="Lambda_DNA-bd_dom_sf"/>
</dbReference>
<evidence type="ECO:0000313" key="2">
    <source>
        <dbReference type="EMBL" id="MSU08864.1"/>
    </source>
</evidence>
<keyword evidence="3" id="KW-1185">Reference proteome</keyword>
<dbReference type="AlphaFoldDB" id="A0A6I2UH86"/>
<gene>
    <name evidence="2" type="ORF">FYJ84_07700</name>
</gene>
<name>A0A6I2UH86_9FIRM</name>
<feature type="domain" description="HTH cro/C1-type" evidence="1">
    <location>
        <begin position="7"/>
        <end position="61"/>
    </location>
</feature>
<dbReference type="InterPro" id="IPR001387">
    <property type="entry name" value="Cro/C1-type_HTH"/>
</dbReference>
<reference evidence="2 3" key="1">
    <citation type="submission" date="2019-08" db="EMBL/GenBank/DDBJ databases">
        <title>In-depth cultivation of the pig gut microbiome towards novel bacterial diversity and tailored functional studies.</title>
        <authorList>
            <person name="Wylensek D."/>
            <person name="Hitch T.C.A."/>
            <person name="Clavel T."/>
        </authorList>
    </citation>
    <scope>NUCLEOTIDE SEQUENCE [LARGE SCALE GENOMIC DNA]</scope>
    <source>
        <strain evidence="2 3">WCA-693-APC-5D-A</strain>
    </source>
</reference>
<proteinExistence type="predicted"/>
<protein>
    <submittedName>
        <fullName evidence="2">Helix-turn-helix transcriptional regulator</fullName>
    </submittedName>
</protein>